<organism evidence="3 4">
    <name type="scientific">Acrobeloides nanus</name>
    <dbReference type="NCBI Taxonomy" id="290746"/>
    <lineage>
        <taxon>Eukaryota</taxon>
        <taxon>Metazoa</taxon>
        <taxon>Ecdysozoa</taxon>
        <taxon>Nematoda</taxon>
        <taxon>Chromadorea</taxon>
        <taxon>Rhabditida</taxon>
        <taxon>Tylenchina</taxon>
        <taxon>Cephalobomorpha</taxon>
        <taxon>Cephaloboidea</taxon>
        <taxon>Cephalobidae</taxon>
        <taxon>Acrobeloides</taxon>
    </lineage>
</organism>
<reference evidence="4" key="1">
    <citation type="submission" date="2022-11" db="UniProtKB">
        <authorList>
            <consortium name="WormBaseParasite"/>
        </authorList>
    </citation>
    <scope>IDENTIFICATION</scope>
</reference>
<evidence type="ECO:0000313" key="4">
    <source>
        <dbReference type="WBParaSite" id="ACRNAN_scaffold2869.g16184.t1"/>
    </source>
</evidence>
<dbReference type="AlphaFoldDB" id="A0A914DJE7"/>
<dbReference type="WBParaSite" id="ACRNAN_scaffold2869.g16184.t1">
    <property type="protein sequence ID" value="ACRNAN_scaffold2869.g16184.t1"/>
    <property type="gene ID" value="ACRNAN_scaffold2869.g16184"/>
</dbReference>
<keyword evidence="1" id="KW-0175">Coiled coil</keyword>
<proteinExistence type="predicted"/>
<feature type="region of interest" description="Disordered" evidence="2">
    <location>
        <begin position="83"/>
        <end position="122"/>
    </location>
</feature>
<evidence type="ECO:0000256" key="1">
    <source>
        <dbReference type="SAM" id="Coils"/>
    </source>
</evidence>
<sequence>MEKRILKQDTTPEDLSKIKKLKESLMQDEKIFTTPRPIQLEIGNKQETVKQSPLATYYTIPYPKQVAHGGGAPVNEYKTQNFRSTAPPIEPQSKERNHPCQDLPETSSQSSNDKQSKKSPLEHYKEHSSFFDNVKCILMIDFFRVVPLEKIHFEDKDALKTFVPIEAVPNLLEHNTPIYVKLVHSEQHNTSNLATWFVINGKYFCNRWHYSSKNYDSSGTYVFNCAGVENKNHGGKRTPGEKGGENSKLNKCQGSIWIKVDLEQRVLTIGKKKDHTKGYCCLRNLFKIFHNDCRHMVSKNESMEDAIEEFENLLQDLKNHLQNTYQLNVSSPSNEEADKEDYFTYKKSVKVNGIIRKSADLQFFDRVFKIDQKSTNRNQTHQPTRIPSKNYEYNRTRIHLYES</sequence>
<name>A0A914DJE7_9BILA</name>
<keyword evidence="3" id="KW-1185">Reference proteome</keyword>
<accession>A0A914DJE7</accession>
<protein>
    <submittedName>
        <fullName evidence="4">Uncharacterized protein</fullName>
    </submittedName>
</protein>
<evidence type="ECO:0000256" key="2">
    <source>
        <dbReference type="SAM" id="MobiDB-lite"/>
    </source>
</evidence>
<feature type="coiled-coil region" evidence="1">
    <location>
        <begin position="296"/>
        <end position="327"/>
    </location>
</feature>
<dbReference type="Proteomes" id="UP000887540">
    <property type="component" value="Unplaced"/>
</dbReference>
<evidence type="ECO:0000313" key="3">
    <source>
        <dbReference type="Proteomes" id="UP000887540"/>
    </source>
</evidence>